<name>A0A1B8GUL6_9PEZI</name>
<evidence type="ECO:0000256" key="1">
    <source>
        <dbReference type="ARBA" id="ARBA00001933"/>
    </source>
</evidence>
<dbReference type="Gene3D" id="3.40.640.10">
    <property type="entry name" value="Type I PLP-dependent aspartate aminotransferase-like (Major domain)"/>
    <property type="match status" value="1"/>
</dbReference>
<dbReference type="STRING" id="342668.A0A1B8GUL6"/>
<evidence type="ECO:0000256" key="3">
    <source>
        <dbReference type="ARBA" id="ARBA00022898"/>
    </source>
</evidence>
<reference evidence="7 8" key="1">
    <citation type="submission" date="2016-03" db="EMBL/GenBank/DDBJ databases">
        <title>Comparative genomics of Pseudogymnoascus destructans, the fungus causing white-nose syndrome of bats.</title>
        <authorList>
            <person name="Palmer J.M."/>
            <person name="Drees K.P."/>
            <person name="Foster J.T."/>
            <person name="Lindner D.L."/>
        </authorList>
    </citation>
    <scope>NUCLEOTIDE SEQUENCE [LARGE SCALE GENOMIC DNA]</scope>
    <source>
        <strain evidence="7 8">UAMH 10579</strain>
    </source>
</reference>
<dbReference type="InterPro" id="IPR015424">
    <property type="entry name" value="PyrdxlP-dep_Trfase"/>
</dbReference>
<keyword evidence="4 6" id="KW-0456">Lyase</keyword>
<dbReference type="GeneID" id="28836232"/>
<dbReference type="PANTHER" id="PTHR11999">
    <property type="entry name" value="GROUP II PYRIDOXAL-5-PHOSPHATE DECARBOXYLASE"/>
    <property type="match status" value="1"/>
</dbReference>
<dbReference type="InterPro" id="IPR015422">
    <property type="entry name" value="PyrdxlP-dep_Trfase_small"/>
</dbReference>
<evidence type="ECO:0000313" key="8">
    <source>
        <dbReference type="Proteomes" id="UP000091956"/>
    </source>
</evidence>
<dbReference type="GO" id="GO:0019752">
    <property type="term" value="P:carboxylic acid metabolic process"/>
    <property type="evidence" value="ECO:0007669"/>
    <property type="project" value="InterPro"/>
</dbReference>
<dbReference type="RefSeq" id="XP_018133223.1">
    <property type="nucleotide sequence ID" value="XM_018272350.2"/>
</dbReference>
<evidence type="ECO:0000256" key="6">
    <source>
        <dbReference type="RuleBase" id="RU000382"/>
    </source>
</evidence>
<accession>A0A1B8GUL6</accession>
<dbReference type="InterPro" id="IPR002129">
    <property type="entry name" value="PyrdxlP-dep_de-COase"/>
</dbReference>
<reference evidence="8" key="2">
    <citation type="journal article" date="2018" name="Nat. Commun.">
        <title>Extreme sensitivity to ultraviolet light in the fungal pathogen causing white-nose syndrome of bats.</title>
        <authorList>
            <person name="Palmer J.M."/>
            <person name="Drees K.P."/>
            <person name="Foster J.T."/>
            <person name="Lindner D.L."/>
        </authorList>
    </citation>
    <scope>NUCLEOTIDE SEQUENCE [LARGE SCALE GENOMIC DNA]</scope>
    <source>
        <strain evidence="8">UAMH 10579</strain>
    </source>
</reference>
<dbReference type="SUPFAM" id="SSF53383">
    <property type="entry name" value="PLP-dependent transferases"/>
    <property type="match status" value="1"/>
</dbReference>
<dbReference type="GO" id="GO:0016831">
    <property type="term" value="F:carboxy-lyase activity"/>
    <property type="evidence" value="ECO:0007669"/>
    <property type="project" value="TreeGrafter"/>
</dbReference>
<feature type="modified residue" description="N6-(pyridoxal phosphate)lysine" evidence="5">
    <location>
        <position position="331"/>
    </location>
</feature>
<evidence type="ECO:0000256" key="4">
    <source>
        <dbReference type="ARBA" id="ARBA00023239"/>
    </source>
</evidence>
<dbReference type="Pfam" id="PF00282">
    <property type="entry name" value="Pyridoxal_deC"/>
    <property type="match status" value="1"/>
</dbReference>
<dbReference type="Proteomes" id="UP000091956">
    <property type="component" value="Unassembled WGS sequence"/>
</dbReference>
<evidence type="ECO:0000313" key="7">
    <source>
        <dbReference type="EMBL" id="OBT99490.1"/>
    </source>
</evidence>
<organism evidence="7 8">
    <name type="scientific">Pseudogymnoascus verrucosus</name>
    <dbReference type="NCBI Taxonomy" id="342668"/>
    <lineage>
        <taxon>Eukaryota</taxon>
        <taxon>Fungi</taxon>
        <taxon>Dikarya</taxon>
        <taxon>Ascomycota</taxon>
        <taxon>Pezizomycotina</taxon>
        <taxon>Leotiomycetes</taxon>
        <taxon>Thelebolales</taxon>
        <taxon>Thelebolaceae</taxon>
        <taxon>Pseudogymnoascus</taxon>
    </lineage>
</organism>
<dbReference type="AlphaFoldDB" id="A0A1B8GUL6"/>
<evidence type="ECO:0000256" key="2">
    <source>
        <dbReference type="ARBA" id="ARBA00009533"/>
    </source>
</evidence>
<protein>
    <submittedName>
        <fullName evidence="7">Uncharacterized protein</fullName>
    </submittedName>
</protein>
<dbReference type="GO" id="GO:0005737">
    <property type="term" value="C:cytoplasm"/>
    <property type="evidence" value="ECO:0007669"/>
    <property type="project" value="TreeGrafter"/>
</dbReference>
<dbReference type="InterPro" id="IPR015421">
    <property type="entry name" value="PyrdxlP-dep_Trfase_major"/>
</dbReference>
<keyword evidence="8" id="KW-1185">Reference proteome</keyword>
<sequence length="502" mass="53155">MSSPTPNSTFTTPPLDRTTVATLISTSLSARPPLPFPTPTTLTTLTPTLLSHLPPTGHPPTTLSHLLTLPPAFSSPLLTPAFYAFVTGSTLPIAAAADNLATALDCNVAVHDRGASLATTIEAHTLTMLTELLRLSPEVWGGRAITPGATGSNILAMATARDALLDRRLKASGSAETVASAGIVGACVQAGVKGVQILGAAAHSSVYKAAGVLGLGRGNVRDVGVEGEPWRLDLEKVRREAGREAGREGWVSVVVVGMGEVNTGRYFGGEEEMKGLKGCLEEVAKGRAWIHVDGAFGIFARSLPETEEFASLRASSEGLQYADSITADCHKALNTPYASAILLTRTETDLNNVCNNGAAAYLKTSATDPIPSPLNHGLENSRRFSALPIYAVLHAHGREGLALLFATQVRLARAVASMVKELEAYELLPTAEVAEVGTIVLFRLRDQGRNEELLGRINDQNRIYVSGTSWEGRPAVRVAVSGWEMDVEKDTSVIREVLKAAE</sequence>
<dbReference type="PANTHER" id="PTHR11999:SF165">
    <property type="entry name" value="DECARBOXYLASE, PUTATIVE (AFU_ORTHOLOGUE AFUA_2G04980)-RELATED"/>
    <property type="match status" value="1"/>
</dbReference>
<proteinExistence type="inferred from homology"/>
<dbReference type="EMBL" id="KV460212">
    <property type="protein sequence ID" value="OBT99490.1"/>
    <property type="molecule type" value="Genomic_DNA"/>
</dbReference>
<comment type="cofactor">
    <cofactor evidence="1 5 6">
        <name>pyridoxal 5'-phosphate</name>
        <dbReference type="ChEBI" id="CHEBI:597326"/>
    </cofactor>
</comment>
<gene>
    <name evidence="7" type="ORF">VE01_02846</name>
</gene>
<keyword evidence="3 5" id="KW-0663">Pyridoxal phosphate</keyword>
<dbReference type="OrthoDB" id="2161780at2759"/>
<evidence type="ECO:0000256" key="5">
    <source>
        <dbReference type="PIRSR" id="PIRSR602129-50"/>
    </source>
</evidence>
<dbReference type="GO" id="GO:0030170">
    <property type="term" value="F:pyridoxal phosphate binding"/>
    <property type="evidence" value="ECO:0007669"/>
    <property type="project" value="InterPro"/>
</dbReference>
<dbReference type="InterPro" id="IPR010977">
    <property type="entry name" value="Aromatic_deC"/>
</dbReference>
<comment type="similarity">
    <text evidence="2 6">Belongs to the group II decarboxylase family.</text>
</comment>
<dbReference type="Gene3D" id="3.90.1150.10">
    <property type="entry name" value="Aspartate Aminotransferase, domain 1"/>
    <property type="match status" value="1"/>
</dbReference>